<protein>
    <submittedName>
        <fullName evidence="2">Uncharacterized protein</fullName>
    </submittedName>
</protein>
<dbReference type="EMBL" id="FOUB01000015">
    <property type="protein sequence ID" value="SFM16510.1"/>
    <property type="molecule type" value="Genomic_DNA"/>
</dbReference>
<keyword evidence="1" id="KW-0472">Membrane</keyword>
<sequence length="52" mass="5869">MLADVFVDDIDVGRKINTKQISDASPNLFHRKNLFHSVAFALSLNAFFAFLI</sequence>
<keyword evidence="1" id="KW-1133">Transmembrane helix</keyword>
<evidence type="ECO:0000313" key="2">
    <source>
        <dbReference type="EMBL" id="SFM16510.1"/>
    </source>
</evidence>
<reference evidence="3" key="1">
    <citation type="submission" date="2016-10" db="EMBL/GenBank/DDBJ databases">
        <authorList>
            <person name="Varghese N."/>
            <person name="Submissions S."/>
        </authorList>
    </citation>
    <scope>NUCLEOTIDE SEQUENCE [LARGE SCALE GENOMIC DNA]</scope>
    <source>
        <strain evidence="3">Nm44</strain>
    </source>
</reference>
<dbReference type="AlphaFoldDB" id="A0A1I4NMC9"/>
<evidence type="ECO:0000313" key="3">
    <source>
        <dbReference type="Proteomes" id="UP000183287"/>
    </source>
</evidence>
<dbReference type="Proteomes" id="UP000183287">
    <property type="component" value="Unassembled WGS sequence"/>
</dbReference>
<name>A0A1I4NMC9_9PROT</name>
<evidence type="ECO:0000256" key="1">
    <source>
        <dbReference type="SAM" id="Phobius"/>
    </source>
</evidence>
<organism evidence="2 3">
    <name type="scientific">Nitrosomonas communis</name>
    <dbReference type="NCBI Taxonomy" id="44574"/>
    <lineage>
        <taxon>Bacteria</taxon>
        <taxon>Pseudomonadati</taxon>
        <taxon>Pseudomonadota</taxon>
        <taxon>Betaproteobacteria</taxon>
        <taxon>Nitrosomonadales</taxon>
        <taxon>Nitrosomonadaceae</taxon>
        <taxon>Nitrosomonas</taxon>
    </lineage>
</organism>
<accession>A0A1I4NMC9</accession>
<keyword evidence="3" id="KW-1185">Reference proteome</keyword>
<feature type="transmembrane region" description="Helical" evidence="1">
    <location>
        <begin position="34"/>
        <end position="51"/>
    </location>
</feature>
<keyword evidence="1" id="KW-0812">Transmembrane</keyword>
<gene>
    <name evidence="2" type="ORF">SAMN05421863_101564</name>
</gene>
<proteinExistence type="predicted"/>